<evidence type="ECO:0000256" key="1">
    <source>
        <dbReference type="SAM" id="MobiDB-lite"/>
    </source>
</evidence>
<proteinExistence type="predicted"/>
<reference evidence="3" key="1">
    <citation type="submission" date="2018-05" db="EMBL/GenBank/DDBJ databases">
        <title>Draft genome sequence of Stemphylium lycopersici strain CIDEFI 213.</title>
        <authorList>
            <person name="Medina R."/>
            <person name="Franco M.E.E."/>
            <person name="Lucentini C.G."/>
            <person name="Saparrat M.C.N."/>
            <person name="Balatti P.A."/>
        </authorList>
    </citation>
    <scope>NUCLEOTIDE SEQUENCE [LARGE SCALE GENOMIC DNA]</scope>
    <source>
        <strain evidence="3">CIDEFI 213</strain>
    </source>
</reference>
<evidence type="ECO:0000313" key="3">
    <source>
        <dbReference type="Proteomes" id="UP000249619"/>
    </source>
</evidence>
<gene>
    <name evidence="2" type="ORF">DDE83_001113</name>
</gene>
<dbReference type="EMBL" id="QGDH01000011">
    <property type="protein sequence ID" value="RAR15472.1"/>
    <property type="molecule type" value="Genomic_DNA"/>
</dbReference>
<dbReference type="InterPro" id="IPR036291">
    <property type="entry name" value="NAD(P)-bd_dom_sf"/>
</dbReference>
<feature type="compositionally biased region" description="Polar residues" evidence="1">
    <location>
        <begin position="1"/>
        <end position="12"/>
    </location>
</feature>
<name>A0A364NDX7_STELY</name>
<dbReference type="AlphaFoldDB" id="A0A364NDX7"/>
<keyword evidence="3" id="KW-1185">Reference proteome</keyword>
<sequence>MPQTPAIASQPPQRWRAPEADMYGRNNSKPLFVTKAGQKLGQEAFERAGGRILVSPENQEAKPGSQHRRSWVFVALRQTNCLHGSSLVALSRRQARAHAFHHQYFDRTLQFNDAYRMQNLLWHLPLELLCQLVGSTLSWLLVELTLRPTAVPLRYDLALVWVLQVVRAGLVARSSGRDSNHVPYPQVPKDPCFFFVGPQYHAVHHIDPHRNFGSLVRLVDWLFGTVGTLRGRRVAMTGSQGALGQALKEQLSVESVKSIRPLRFQDDWSLGDYSRLEPILIGIDILILAHGSKDDGSANESNCVSSRAMIELFDGCRREAGPRLLPEVWFVGSEAEIHGSWSQASRSYTESKRAFVPFARSYYDCERFLYRHIVPSAFASPMGPALVSARWCSGVALWWIRRGARYVPVTYTGLAYVNFFRFLFWVEPQSASRTVDEKKE</sequence>
<organism evidence="2 3">
    <name type="scientific">Stemphylium lycopersici</name>
    <name type="common">Tomato gray leaf spot disease fungus</name>
    <name type="synonym">Thyrospora lycopersici</name>
    <dbReference type="NCBI Taxonomy" id="183478"/>
    <lineage>
        <taxon>Eukaryota</taxon>
        <taxon>Fungi</taxon>
        <taxon>Dikarya</taxon>
        <taxon>Ascomycota</taxon>
        <taxon>Pezizomycotina</taxon>
        <taxon>Dothideomycetes</taxon>
        <taxon>Pleosporomycetidae</taxon>
        <taxon>Pleosporales</taxon>
        <taxon>Pleosporineae</taxon>
        <taxon>Pleosporaceae</taxon>
        <taxon>Stemphylium</taxon>
    </lineage>
</organism>
<protein>
    <submittedName>
        <fullName evidence="2">Integral membrane protein</fullName>
    </submittedName>
</protein>
<dbReference type="Proteomes" id="UP000249619">
    <property type="component" value="Unassembled WGS sequence"/>
</dbReference>
<dbReference type="STRING" id="183478.A0A364NDX7"/>
<evidence type="ECO:0000313" key="2">
    <source>
        <dbReference type="EMBL" id="RAR15472.1"/>
    </source>
</evidence>
<dbReference type="SUPFAM" id="SSF51735">
    <property type="entry name" value="NAD(P)-binding Rossmann-fold domains"/>
    <property type="match status" value="1"/>
</dbReference>
<comment type="caution">
    <text evidence="2">The sequence shown here is derived from an EMBL/GenBank/DDBJ whole genome shotgun (WGS) entry which is preliminary data.</text>
</comment>
<accession>A0A364NDX7</accession>
<feature type="region of interest" description="Disordered" evidence="1">
    <location>
        <begin position="1"/>
        <end position="21"/>
    </location>
</feature>